<keyword evidence="1" id="KW-0175">Coiled coil</keyword>
<protein>
    <submittedName>
        <fullName evidence="2">Uncharacterized protein</fullName>
    </submittedName>
</protein>
<dbReference type="OrthoDB" id="1724596at2759"/>
<dbReference type="PANTHER" id="PTHR47683:SF2">
    <property type="entry name" value="RNA-BINDING S4 DOMAIN-CONTAINING PROTEIN"/>
    <property type="match status" value="1"/>
</dbReference>
<dbReference type="Proteomes" id="UP000224567">
    <property type="component" value="Unassembled WGS sequence"/>
</dbReference>
<dbReference type="GO" id="GO:0000488">
    <property type="term" value="P:maturation of LSU-rRNA from tetracistronic rRNA transcript (SSU-rRNA, LSU-rRNA, 4.5S-rRNA, 5S-rRNA)"/>
    <property type="evidence" value="ECO:0007669"/>
    <property type="project" value="TreeGrafter"/>
</dbReference>
<dbReference type="GO" id="GO:0009507">
    <property type="term" value="C:chloroplast"/>
    <property type="evidence" value="ECO:0007669"/>
    <property type="project" value="TreeGrafter"/>
</dbReference>
<evidence type="ECO:0000256" key="1">
    <source>
        <dbReference type="SAM" id="Coils"/>
    </source>
</evidence>
<dbReference type="EMBL" id="MLFT02000011">
    <property type="protein sequence ID" value="PHT33487.1"/>
    <property type="molecule type" value="Genomic_DNA"/>
</dbReference>
<comment type="caution">
    <text evidence="2">The sequence shown here is derived from an EMBL/GenBank/DDBJ whole genome shotgun (WGS) entry which is preliminary data.</text>
</comment>
<dbReference type="GO" id="GO:0000489">
    <property type="term" value="P:maturation of SSU-rRNA from tetracistronic rRNA transcript (SSU-rRNA, LSU-rRNA, 4.5S-rRNA, 5S-rRNA)"/>
    <property type="evidence" value="ECO:0007669"/>
    <property type="project" value="TreeGrafter"/>
</dbReference>
<dbReference type="PANTHER" id="PTHR47683">
    <property type="entry name" value="PSEUDOURIDINE SYNTHASE FAMILY PROTEIN-RELATED"/>
    <property type="match status" value="1"/>
</dbReference>
<reference evidence="3" key="2">
    <citation type="journal article" date="2017" name="J. Anim. Genet.">
        <title>Multiple reference genome sequences of hot pepper reveal the massive evolution of plant disease resistance genes by retroduplication.</title>
        <authorList>
            <person name="Kim S."/>
            <person name="Park J."/>
            <person name="Yeom S.-I."/>
            <person name="Kim Y.-M."/>
            <person name="Seo E."/>
            <person name="Kim K.-T."/>
            <person name="Kim M.-S."/>
            <person name="Lee J.M."/>
            <person name="Cheong K."/>
            <person name="Shin H.-S."/>
            <person name="Kim S.-B."/>
            <person name="Han K."/>
            <person name="Lee J."/>
            <person name="Park M."/>
            <person name="Lee H.-A."/>
            <person name="Lee H.-Y."/>
            <person name="Lee Y."/>
            <person name="Oh S."/>
            <person name="Lee J.H."/>
            <person name="Choi E."/>
            <person name="Choi E."/>
            <person name="Lee S.E."/>
            <person name="Jeon J."/>
            <person name="Kim H."/>
            <person name="Choi G."/>
            <person name="Song H."/>
            <person name="Lee J."/>
            <person name="Lee S.-C."/>
            <person name="Kwon J.-K."/>
            <person name="Lee H.-Y."/>
            <person name="Koo N."/>
            <person name="Hong Y."/>
            <person name="Kim R.W."/>
            <person name="Kang W.-H."/>
            <person name="Huh J.H."/>
            <person name="Kang B.-C."/>
            <person name="Yang T.-J."/>
            <person name="Lee Y.-H."/>
            <person name="Bennetzen J.L."/>
            <person name="Choi D."/>
        </authorList>
    </citation>
    <scope>NUCLEOTIDE SEQUENCE [LARGE SCALE GENOMIC DNA]</scope>
    <source>
        <strain evidence="3">cv. PBC81</strain>
    </source>
</reference>
<dbReference type="GO" id="GO:0032544">
    <property type="term" value="P:plastid translation"/>
    <property type="evidence" value="ECO:0007669"/>
    <property type="project" value="TreeGrafter"/>
</dbReference>
<accession>A0A2G2VKK0</accession>
<organism evidence="2 3">
    <name type="scientific">Capsicum baccatum</name>
    <name type="common">Peruvian pepper</name>
    <dbReference type="NCBI Taxonomy" id="33114"/>
    <lineage>
        <taxon>Eukaryota</taxon>
        <taxon>Viridiplantae</taxon>
        <taxon>Streptophyta</taxon>
        <taxon>Embryophyta</taxon>
        <taxon>Tracheophyta</taxon>
        <taxon>Spermatophyta</taxon>
        <taxon>Magnoliopsida</taxon>
        <taxon>eudicotyledons</taxon>
        <taxon>Gunneridae</taxon>
        <taxon>Pentapetalae</taxon>
        <taxon>asterids</taxon>
        <taxon>lamiids</taxon>
        <taxon>Solanales</taxon>
        <taxon>Solanaceae</taxon>
        <taxon>Solanoideae</taxon>
        <taxon>Capsiceae</taxon>
        <taxon>Capsicum</taxon>
    </lineage>
</organism>
<feature type="coiled-coil region" evidence="1">
    <location>
        <begin position="109"/>
        <end position="192"/>
    </location>
</feature>
<evidence type="ECO:0000313" key="3">
    <source>
        <dbReference type="Proteomes" id="UP000224567"/>
    </source>
</evidence>
<name>A0A2G2VKK0_CAPBA</name>
<gene>
    <name evidence="2" type="ORF">CQW23_25287</name>
</gene>
<dbReference type="STRING" id="33114.A0A2G2VKK0"/>
<dbReference type="InterPro" id="IPR050343">
    <property type="entry name" value="RsuA_PseudoU_synthase"/>
</dbReference>
<proteinExistence type="predicted"/>
<reference evidence="2 3" key="1">
    <citation type="journal article" date="2017" name="Genome Biol.">
        <title>New reference genome sequences of hot pepper reveal the massive evolution of plant disease-resistance genes by retroduplication.</title>
        <authorList>
            <person name="Kim S."/>
            <person name="Park J."/>
            <person name="Yeom S.I."/>
            <person name="Kim Y.M."/>
            <person name="Seo E."/>
            <person name="Kim K.T."/>
            <person name="Kim M.S."/>
            <person name="Lee J.M."/>
            <person name="Cheong K."/>
            <person name="Shin H.S."/>
            <person name="Kim S.B."/>
            <person name="Han K."/>
            <person name="Lee J."/>
            <person name="Park M."/>
            <person name="Lee H.A."/>
            <person name="Lee H.Y."/>
            <person name="Lee Y."/>
            <person name="Oh S."/>
            <person name="Lee J.H."/>
            <person name="Choi E."/>
            <person name="Choi E."/>
            <person name="Lee S.E."/>
            <person name="Jeon J."/>
            <person name="Kim H."/>
            <person name="Choi G."/>
            <person name="Song H."/>
            <person name="Lee J."/>
            <person name="Lee S.C."/>
            <person name="Kwon J.K."/>
            <person name="Lee H.Y."/>
            <person name="Koo N."/>
            <person name="Hong Y."/>
            <person name="Kim R.W."/>
            <person name="Kang W.H."/>
            <person name="Huh J.H."/>
            <person name="Kang B.C."/>
            <person name="Yang T.J."/>
            <person name="Lee Y.H."/>
            <person name="Bennetzen J.L."/>
            <person name="Choi D."/>
        </authorList>
    </citation>
    <scope>NUCLEOTIDE SEQUENCE [LARGE SCALE GENOMIC DNA]</scope>
    <source>
        <strain evidence="3">cv. PBC81</strain>
    </source>
</reference>
<dbReference type="AlphaFoldDB" id="A0A2G2VKK0"/>
<sequence>MIARGFMLIWRKNLVKLDCLRNDALLHSVCSVSSDKAVLHRYNIMLLLSSLTIKMLTVYIATIDGEVHKRHLIAISEGTVIEGVHCTPDNVELLPRQPDLPRPRPLLCIEEAGLKTAKLRDEKEVLDRQQRADIDAQKNLIENLQQFENWKHELESQEKQMQGRLKKLLDAVKKHDEELKRVKEEQREMKNKLQHSRLVRLSCDTCFWIP</sequence>
<keyword evidence="3" id="KW-1185">Reference proteome</keyword>
<evidence type="ECO:0000313" key="2">
    <source>
        <dbReference type="EMBL" id="PHT33487.1"/>
    </source>
</evidence>